<organism evidence="7 8">
    <name type="scientific">Syphacia muris</name>
    <dbReference type="NCBI Taxonomy" id="451379"/>
    <lineage>
        <taxon>Eukaryota</taxon>
        <taxon>Metazoa</taxon>
        <taxon>Ecdysozoa</taxon>
        <taxon>Nematoda</taxon>
        <taxon>Chromadorea</taxon>
        <taxon>Rhabditida</taxon>
        <taxon>Spirurina</taxon>
        <taxon>Oxyuridomorpha</taxon>
        <taxon>Oxyuroidea</taxon>
        <taxon>Oxyuridae</taxon>
        <taxon>Syphacia</taxon>
    </lineage>
</organism>
<evidence type="ECO:0000313" key="8">
    <source>
        <dbReference type="WBParaSite" id="SMUV_0001087001-mRNA-1"/>
    </source>
</evidence>
<keyword evidence="2" id="KW-0677">Repeat</keyword>
<comment type="subcellular location">
    <subcellularLocation>
        <location evidence="1">Nucleus</location>
    </subcellularLocation>
</comment>
<evidence type="ECO:0000313" key="7">
    <source>
        <dbReference type="Proteomes" id="UP000046393"/>
    </source>
</evidence>
<dbReference type="Gene3D" id="3.40.50.10190">
    <property type="entry name" value="BRCT domain"/>
    <property type="match status" value="2"/>
</dbReference>
<dbReference type="Proteomes" id="UP000046393">
    <property type="component" value="Unplaced"/>
</dbReference>
<proteinExistence type="predicted"/>
<keyword evidence="5" id="KW-0539">Nucleus</keyword>
<dbReference type="SUPFAM" id="SSF52113">
    <property type="entry name" value="BRCT domain"/>
    <property type="match status" value="1"/>
</dbReference>
<name>A0A0N5B0R8_9BILA</name>
<protein>
    <submittedName>
        <fullName evidence="8">BRCT domain-containing protein</fullName>
    </submittedName>
</protein>
<keyword evidence="3" id="KW-0227">DNA damage</keyword>
<dbReference type="GO" id="GO:0000724">
    <property type="term" value="P:double-strand break repair via homologous recombination"/>
    <property type="evidence" value="ECO:0007669"/>
    <property type="project" value="TreeGrafter"/>
</dbReference>
<dbReference type="STRING" id="451379.A0A0N5B0R8"/>
<dbReference type="GO" id="GO:0004842">
    <property type="term" value="F:ubiquitin-protein transferase activity"/>
    <property type="evidence" value="ECO:0007669"/>
    <property type="project" value="TreeGrafter"/>
</dbReference>
<dbReference type="InterPro" id="IPR001357">
    <property type="entry name" value="BRCT_dom"/>
</dbReference>
<evidence type="ECO:0000256" key="5">
    <source>
        <dbReference type="ARBA" id="ARBA00023242"/>
    </source>
</evidence>
<keyword evidence="7" id="KW-1185">Reference proteome</keyword>
<evidence type="ECO:0000256" key="3">
    <source>
        <dbReference type="ARBA" id="ARBA00022763"/>
    </source>
</evidence>
<sequence>MQFLESQAVCDSQFAPFDNPLPCTSAVQPVFLIPQMVPRAKRQRLMKNETHNCTSKFSEVLMNRRKISKPQTCLETIAEVNEGGSVSGRSGSNSFRLENPLQRKVLVDTSSQCMEINWAEELKVIVSKCERGMTPIDAIFHCLPWIPEYIGLSPEVIRDAIEEKRKPLQKMYNSVGTQTNNDVINFAPVSRQYGFDREIVTSNDDVINVNYATQGRESFIDVVGMSDKGEEDIDSDATVPMFNDEPGRTMDSYLIEQHSNKENSEPSKVKILKGGSIHDNLLNMYYYESKGAVERNCENGLEERILVDDVVVDSLHNSPVYNIDATDELSHDDCSKEVVAEKSTVAMKYDLKIIVSGGIQSEDLSLLQNFFETFAYATLWKDFDEECTHLVILNSEGRLCKKRSLKYAWAVARSLPILCRDWLTDSIAKRKVAEIEDYEIVGDVCCDPNCNSSLRSRLNPCSLFSGFFLCFPSAYFEGSDVDRGGVCSAKIWDAHYQKDTEKFFIIFGIGCYNREAARRFEEDLKVYVITAEWIVDCLTQFTIFDASVYRILEI</sequence>
<reference evidence="8" key="1">
    <citation type="submission" date="2017-02" db="UniProtKB">
        <authorList>
            <consortium name="WormBaseParasite"/>
        </authorList>
    </citation>
    <scope>IDENTIFICATION</scope>
</reference>
<dbReference type="SMART" id="SM00292">
    <property type="entry name" value="BRCT"/>
    <property type="match status" value="1"/>
</dbReference>
<evidence type="ECO:0000256" key="4">
    <source>
        <dbReference type="ARBA" id="ARBA00023204"/>
    </source>
</evidence>
<keyword evidence="4" id="KW-0234">DNA repair</keyword>
<feature type="domain" description="BRCT" evidence="6">
    <location>
        <begin position="350"/>
        <end position="440"/>
    </location>
</feature>
<dbReference type="GO" id="GO:0070531">
    <property type="term" value="C:BRCA1-A complex"/>
    <property type="evidence" value="ECO:0007669"/>
    <property type="project" value="TreeGrafter"/>
</dbReference>
<dbReference type="InterPro" id="IPR036420">
    <property type="entry name" value="BRCT_dom_sf"/>
</dbReference>
<dbReference type="PANTHER" id="PTHR13763:SF0">
    <property type="entry name" value="BREAST CANCER TYPE 1 SUSCEPTIBILITY PROTEIN"/>
    <property type="match status" value="1"/>
</dbReference>
<dbReference type="GO" id="GO:0045944">
    <property type="term" value="P:positive regulation of transcription by RNA polymerase II"/>
    <property type="evidence" value="ECO:0007669"/>
    <property type="project" value="TreeGrafter"/>
</dbReference>
<accession>A0A0N5B0R8</accession>
<dbReference type="PANTHER" id="PTHR13763">
    <property type="entry name" value="BREAST CANCER TYPE 1 SUSCEPTIBILITY PROTEIN BRCA1"/>
    <property type="match status" value="1"/>
</dbReference>
<dbReference type="WBParaSite" id="SMUV_0001087001-mRNA-1">
    <property type="protein sequence ID" value="SMUV_0001087001-mRNA-1"/>
    <property type="gene ID" value="SMUV_0001087001"/>
</dbReference>
<dbReference type="AlphaFoldDB" id="A0A0N5B0R8"/>
<dbReference type="InterPro" id="IPR031099">
    <property type="entry name" value="BRCA1-associated"/>
</dbReference>
<dbReference type="PROSITE" id="PS50172">
    <property type="entry name" value="BRCT"/>
    <property type="match status" value="1"/>
</dbReference>
<evidence type="ECO:0000256" key="1">
    <source>
        <dbReference type="ARBA" id="ARBA00004123"/>
    </source>
</evidence>
<evidence type="ECO:0000259" key="6">
    <source>
        <dbReference type="PROSITE" id="PS50172"/>
    </source>
</evidence>
<evidence type="ECO:0000256" key="2">
    <source>
        <dbReference type="ARBA" id="ARBA00022737"/>
    </source>
</evidence>
<dbReference type="GO" id="GO:0031436">
    <property type="term" value="C:BRCA1-BARD1 complex"/>
    <property type="evidence" value="ECO:0007669"/>
    <property type="project" value="TreeGrafter"/>
</dbReference>